<comment type="caution">
    <text evidence="2">The sequence shown here is derived from an EMBL/GenBank/DDBJ whole genome shotgun (WGS) entry which is preliminary data.</text>
</comment>
<dbReference type="AlphaFoldDB" id="A0A4Y2AVT5"/>
<name>A0A4Y2AVT5_ARAVE</name>
<reference evidence="2 3" key="1">
    <citation type="journal article" date="2019" name="Sci. Rep.">
        <title>Orb-weaving spider Araneus ventricosus genome elucidates the spidroin gene catalogue.</title>
        <authorList>
            <person name="Kono N."/>
            <person name="Nakamura H."/>
            <person name="Ohtoshi R."/>
            <person name="Moran D.A.P."/>
            <person name="Shinohara A."/>
            <person name="Yoshida Y."/>
            <person name="Fujiwara M."/>
            <person name="Mori M."/>
            <person name="Tomita M."/>
            <person name="Arakawa K."/>
        </authorList>
    </citation>
    <scope>NUCLEOTIDE SEQUENCE [LARGE SCALE GENOMIC DNA]</scope>
</reference>
<accession>A0A4Y2AVT5</accession>
<sequence>MSALTLKKSRASKGPVSKVSLDRRGQERMCSGDALATSHFAHTGKTLLPWLKEQLLSFSIWASLRVIHQAELQCVTKEREINAGFSQCGAGSIRHGGSQWVSAPTVAMIEVSGILTTSGGSARHSGGMGPHLKWVNGYLQVATKHPQVGYARVTSSKASTQNQKVL</sequence>
<evidence type="ECO:0000256" key="1">
    <source>
        <dbReference type="SAM" id="MobiDB-lite"/>
    </source>
</evidence>
<evidence type="ECO:0000313" key="2">
    <source>
        <dbReference type="EMBL" id="GBL84171.1"/>
    </source>
</evidence>
<proteinExistence type="predicted"/>
<dbReference type="EMBL" id="BGPR01000036">
    <property type="protein sequence ID" value="GBL84171.1"/>
    <property type="molecule type" value="Genomic_DNA"/>
</dbReference>
<keyword evidence="3" id="KW-1185">Reference proteome</keyword>
<gene>
    <name evidence="2" type="ORF">AVEN_118578_1</name>
</gene>
<organism evidence="2 3">
    <name type="scientific">Araneus ventricosus</name>
    <name type="common">Orbweaver spider</name>
    <name type="synonym">Epeira ventricosa</name>
    <dbReference type="NCBI Taxonomy" id="182803"/>
    <lineage>
        <taxon>Eukaryota</taxon>
        <taxon>Metazoa</taxon>
        <taxon>Ecdysozoa</taxon>
        <taxon>Arthropoda</taxon>
        <taxon>Chelicerata</taxon>
        <taxon>Arachnida</taxon>
        <taxon>Araneae</taxon>
        <taxon>Araneomorphae</taxon>
        <taxon>Entelegynae</taxon>
        <taxon>Araneoidea</taxon>
        <taxon>Araneidae</taxon>
        <taxon>Araneus</taxon>
    </lineage>
</organism>
<feature type="region of interest" description="Disordered" evidence="1">
    <location>
        <begin position="1"/>
        <end position="23"/>
    </location>
</feature>
<dbReference type="Proteomes" id="UP000499080">
    <property type="component" value="Unassembled WGS sequence"/>
</dbReference>
<protein>
    <submittedName>
        <fullName evidence="2">Uncharacterized protein</fullName>
    </submittedName>
</protein>
<evidence type="ECO:0000313" key="3">
    <source>
        <dbReference type="Proteomes" id="UP000499080"/>
    </source>
</evidence>